<evidence type="ECO:0000256" key="2">
    <source>
        <dbReference type="ARBA" id="ARBA00022908"/>
    </source>
</evidence>
<evidence type="ECO:0000313" key="8">
    <source>
        <dbReference type="EMBL" id="GGZ55996.1"/>
    </source>
</evidence>
<sequence>MATFEKRVGKTGKTTWRVRVRRQSGPWLTKSFARKIEAEAWARSIEHKLDTGESVPSSEARKRTLGDAIDRYLQVTLPQSKFQKNTREQTRMLTWWKEELGSRPLVTVTASTIAEVRDRIALEKTRTGKVRSGATVNRRIAALSAVLTVAVKEYGWIPKNPVPNVTRMPDSKARERFLSETERRDLLACCDVSDLKLLGPLVRLALATGARKGELLGLQWQHVDLDRRTVRFLDTKNGESRTVPLAPAAVEVLRQWKAGRLPVGAVFPETVDVVDKYWREARGDAGLTDFRFHDLRHSAASYLAMSGASLMDIAAILGHKTLAMVKRYSHLSEQHTTAAVDRMAERFLG</sequence>
<dbReference type="Pfam" id="PF00589">
    <property type="entry name" value="Phage_integrase"/>
    <property type="match status" value="1"/>
</dbReference>
<dbReference type="CDD" id="cd00796">
    <property type="entry name" value="INT_Rci_Hp1_C"/>
    <property type="match status" value="1"/>
</dbReference>
<dbReference type="InterPro" id="IPR002104">
    <property type="entry name" value="Integrase_catalytic"/>
</dbReference>
<dbReference type="PANTHER" id="PTHR30349">
    <property type="entry name" value="PHAGE INTEGRASE-RELATED"/>
    <property type="match status" value="1"/>
</dbReference>
<dbReference type="PROSITE" id="PS51900">
    <property type="entry name" value="CB"/>
    <property type="match status" value="1"/>
</dbReference>
<dbReference type="PANTHER" id="PTHR30349:SF64">
    <property type="entry name" value="PROPHAGE INTEGRASE INTD-RELATED"/>
    <property type="match status" value="1"/>
</dbReference>
<comment type="similarity">
    <text evidence="1">Belongs to the 'phage' integrase family.</text>
</comment>
<dbReference type="PROSITE" id="PS51898">
    <property type="entry name" value="TYR_RECOMBINASE"/>
    <property type="match status" value="1"/>
</dbReference>
<evidence type="ECO:0000256" key="3">
    <source>
        <dbReference type="ARBA" id="ARBA00023125"/>
    </source>
</evidence>
<feature type="domain" description="Core-binding (CB)" evidence="7">
    <location>
        <begin position="63"/>
        <end position="151"/>
    </location>
</feature>
<dbReference type="EMBL" id="BMXY01000001">
    <property type="protein sequence ID" value="GGZ55996.1"/>
    <property type="molecule type" value="Genomic_DNA"/>
</dbReference>
<keyword evidence="9" id="KW-1185">Reference proteome</keyword>
<dbReference type="InterPro" id="IPR010998">
    <property type="entry name" value="Integrase_recombinase_N"/>
</dbReference>
<feature type="domain" description="Tyr recombinase" evidence="6">
    <location>
        <begin position="173"/>
        <end position="341"/>
    </location>
</feature>
<dbReference type="RefSeq" id="WP_189446956.1">
    <property type="nucleotide sequence ID" value="NZ_BMXY01000001.1"/>
</dbReference>
<evidence type="ECO:0000256" key="5">
    <source>
        <dbReference type="PROSITE-ProRule" id="PRU01248"/>
    </source>
</evidence>
<name>A0ABQ3BSA8_9GAMM</name>
<dbReference type="SUPFAM" id="SSF56349">
    <property type="entry name" value="DNA breaking-rejoining enzymes"/>
    <property type="match status" value="1"/>
</dbReference>
<keyword evidence="4" id="KW-0233">DNA recombination</keyword>
<accession>A0ABQ3BSA8</accession>
<dbReference type="Proteomes" id="UP000643403">
    <property type="component" value="Unassembled WGS sequence"/>
</dbReference>
<evidence type="ECO:0000259" key="6">
    <source>
        <dbReference type="PROSITE" id="PS51898"/>
    </source>
</evidence>
<organism evidence="8 9">
    <name type="scientific">Cognatilysobacter xinjiangensis</name>
    <dbReference type="NCBI Taxonomy" id="546892"/>
    <lineage>
        <taxon>Bacteria</taxon>
        <taxon>Pseudomonadati</taxon>
        <taxon>Pseudomonadota</taxon>
        <taxon>Gammaproteobacteria</taxon>
        <taxon>Lysobacterales</taxon>
        <taxon>Lysobacteraceae</taxon>
        <taxon>Cognatilysobacter</taxon>
    </lineage>
</organism>
<comment type="caution">
    <text evidence="8">The sequence shown here is derived from an EMBL/GenBank/DDBJ whole genome shotgun (WGS) entry which is preliminary data.</text>
</comment>
<evidence type="ECO:0000313" key="9">
    <source>
        <dbReference type="Proteomes" id="UP000643403"/>
    </source>
</evidence>
<dbReference type="InterPro" id="IPR044068">
    <property type="entry name" value="CB"/>
</dbReference>
<dbReference type="InterPro" id="IPR050090">
    <property type="entry name" value="Tyrosine_recombinase_XerCD"/>
</dbReference>
<evidence type="ECO:0000256" key="1">
    <source>
        <dbReference type="ARBA" id="ARBA00008857"/>
    </source>
</evidence>
<evidence type="ECO:0000259" key="7">
    <source>
        <dbReference type="PROSITE" id="PS51900"/>
    </source>
</evidence>
<dbReference type="InterPro" id="IPR013762">
    <property type="entry name" value="Integrase-like_cat_sf"/>
</dbReference>
<dbReference type="Gene3D" id="1.10.443.10">
    <property type="entry name" value="Intergrase catalytic core"/>
    <property type="match status" value="1"/>
</dbReference>
<gene>
    <name evidence="8" type="ORF">GCM10008101_06750</name>
</gene>
<keyword evidence="3 5" id="KW-0238">DNA-binding</keyword>
<evidence type="ECO:0000256" key="4">
    <source>
        <dbReference type="ARBA" id="ARBA00023172"/>
    </source>
</evidence>
<keyword evidence="2" id="KW-0229">DNA integration</keyword>
<dbReference type="InterPro" id="IPR011010">
    <property type="entry name" value="DNA_brk_join_enz"/>
</dbReference>
<proteinExistence type="inferred from homology"/>
<dbReference type="Gene3D" id="1.10.150.130">
    <property type="match status" value="1"/>
</dbReference>
<reference evidence="9" key="1">
    <citation type="journal article" date="2019" name="Int. J. Syst. Evol. Microbiol.">
        <title>The Global Catalogue of Microorganisms (GCM) 10K type strain sequencing project: providing services to taxonomists for standard genome sequencing and annotation.</title>
        <authorList>
            <consortium name="The Broad Institute Genomics Platform"/>
            <consortium name="The Broad Institute Genome Sequencing Center for Infectious Disease"/>
            <person name="Wu L."/>
            <person name="Ma J."/>
        </authorList>
    </citation>
    <scope>NUCLEOTIDE SEQUENCE [LARGE SCALE GENOMIC DNA]</scope>
    <source>
        <strain evidence="9">KCTC 22558</strain>
    </source>
</reference>
<protein>
    <submittedName>
        <fullName evidence="8">Integrase</fullName>
    </submittedName>
</protein>